<dbReference type="RefSeq" id="WP_272736627.1">
    <property type="nucleotide sequence ID" value="NZ_CP116942.1"/>
</dbReference>
<dbReference type="NCBIfam" id="TIGR00278">
    <property type="entry name" value="membrane protein insertion efficiency factor YidD"/>
    <property type="match status" value="1"/>
</dbReference>
<name>A0AAF0BVT8_9ACTN</name>
<dbReference type="KEGG" id="ima:PO878_21695"/>
<dbReference type="GO" id="GO:0005886">
    <property type="term" value="C:plasma membrane"/>
    <property type="evidence" value="ECO:0007669"/>
    <property type="project" value="UniProtKB-SubCell"/>
</dbReference>
<comment type="subcellular location">
    <subcellularLocation>
        <location evidence="1">Cell membrane</location>
        <topology evidence="1">Peripheral membrane protein</topology>
        <orientation evidence="1">Cytoplasmic side</orientation>
    </subcellularLocation>
</comment>
<keyword evidence="1" id="KW-0472">Membrane</keyword>
<keyword evidence="3" id="KW-1185">Reference proteome</keyword>
<dbReference type="Proteomes" id="UP001216390">
    <property type="component" value="Chromosome"/>
</dbReference>
<proteinExistence type="inferred from homology"/>
<reference evidence="2" key="1">
    <citation type="submission" date="2023-01" db="EMBL/GenBank/DDBJ databases">
        <title>The diversity of Class Acidimicrobiia in South China Sea sediment environments and the proposal of Iamia marina sp. nov., a novel species of the genus Iamia.</title>
        <authorList>
            <person name="He Y."/>
            <person name="Tian X."/>
        </authorList>
    </citation>
    <scope>NUCLEOTIDE SEQUENCE</scope>
    <source>
        <strain evidence="2">DSM 19957</strain>
    </source>
</reference>
<evidence type="ECO:0000256" key="1">
    <source>
        <dbReference type="HAMAP-Rule" id="MF_00386"/>
    </source>
</evidence>
<gene>
    <name evidence="2" type="primary">yidD</name>
    <name evidence="2" type="ORF">PO878_21695</name>
</gene>
<protein>
    <recommendedName>
        <fullName evidence="1">Putative membrane protein insertion efficiency factor</fullName>
    </recommendedName>
</protein>
<evidence type="ECO:0000313" key="2">
    <source>
        <dbReference type="EMBL" id="WCO67105.1"/>
    </source>
</evidence>
<dbReference type="PANTHER" id="PTHR33383">
    <property type="entry name" value="MEMBRANE PROTEIN INSERTION EFFICIENCY FACTOR-RELATED"/>
    <property type="match status" value="1"/>
</dbReference>
<comment type="function">
    <text evidence="1">Could be involved in insertion of integral membrane proteins into the membrane.</text>
</comment>
<accession>A0AAF0BVT8</accession>
<dbReference type="SMART" id="SM01234">
    <property type="entry name" value="Haemolytic"/>
    <property type="match status" value="1"/>
</dbReference>
<dbReference type="InterPro" id="IPR002696">
    <property type="entry name" value="Membr_insert_effic_factor_YidD"/>
</dbReference>
<dbReference type="Pfam" id="PF01809">
    <property type="entry name" value="YidD"/>
    <property type="match status" value="1"/>
</dbReference>
<keyword evidence="1" id="KW-1003">Cell membrane</keyword>
<dbReference type="EMBL" id="CP116942">
    <property type="protein sequence ID" value="WCO67105.1"/>
    <property type="molecule type" value="Genomic_DNA"/>
</dbReference>
<dbReference type="PANTHER" id="PTHR33383:SF1">
    <property type="entry name" value="MEMBRANE PROTEIN INSERTION EFFICIENCY FACTOR-RELATED"/>
    <property type="match status" value="1"/>
</dbReference>
<sequence length="90" mass="9511">MTAPAPSPVAPSAPARALLWLVHGYQAARAGRPSPCRFHPSCSAYAAEALEVHGAGRGTWLAVRRLGRCRPFGGKGWDPVPDARPADRIA</sequence>
<dbReference type="AlphaFoldDB" id="A0AAF0BVT8"/>
<dbReference type="HAMAP" id="MF_00386">
    <property type="entry name" value="UPF0161_YidD"/>
    <property type="match status" value="1"/>
</dbReference>
<organism evidence="2 3">
    <name type="scientific">Iamia majanohamensis</name>
    <dbReference type="NCBI Taxonomy" id="467976"/>
    <lineage>
        <taxon>Bacteria</taxon>
        <taxon>Bacillati</taxon>
        <taxon>Actinomycetota</taxon>
        <taxon>Acidimicrobiia</taxon>
        <taxon>Acidimicrobiales</taxon>
        <taxon>Iamiaceae</taxon>
        <taxon>Iamia</taxon>
    </lineage>
</organism>
<evidence type="ECO:0000313" key="3">
    <source>
        <dbReference type="Proteomes" id="UP001216390"/>
    </source>
</evidence>
<comment type="similarity">
    <text evidence="1">Belongs to the UPF0161 family.</text>
</comment>